<dbReference type="GO" id="GO:0005737">
    <property type="term" value="C:cytoplasm"/>
    <property type="evidence" value="ECO:0007669"/>
    <property type="project" value="TreeGrafter"/>
</dbReference>
<sequence>MPGNNKTAFIFSTLDFLKEDRYFPIKYDLIWREKLRIGIIGIGGVGGYFGGKLAKANEKSCEHEVIFVARGEHLQAIQKNGLHLYTKEGDYLAWPNIATDNPATAGLFDIAFFCTKSYSLENTAREFTSCFNNHTVVIPLLNGVNAAERVRSVLPQTHIIKGSVYIISHIEKPGVVKQEGGACKLTFGTDDSESAKKYSYILDILTKAKINAVLTDKISEVLWTKYLLMCPLGSLTSSTGKTYGAIREDSSLRKMARDMMLEVVAVAKGHNVKLTEDAVDNAMEMVAGFGYNSKTSMQLDIEKGRQTEIDALTEYLCKAGKESGVPTPLHDEIYQKLKIISA</sequence>
<reference evidence="6" key="1">
    <citation type="journal article" date="2015" name="Proc. Natl. Acad. Sci. U.S.A.">
        <title>Networks of energetic and metabolic interactions define dynamics in microbial communities.</title>
        <authorList>
            <person name="Embree M."/>
            <person name="Liu J.K."/>
            <person name="Al-Bassam M.M."/>
            <person name="Zengler K."/>
        </authorList>
    </citation>
    <scope>NUCLEOTIDE SEQUENCE</scope>
</reference>
<dbReference type="InterPro" id="IPR013328">
    <property type="entry name" value="6PGD_dom2"/>
</dbReference>
<organism evidence="6">
    <name type="scientific">hydrocarbon metagenome</name>
    <dbReference type="NCBI Taxonomy" id="938273"/>
    <lineage>
        <taxon>unclassified sequences</taxon>
        <taxon>metagenomes</taxon>
        <taxon>ecological metagenomes</taxon>
    </lineage>
</organism>
<feature type="domain" description="Ketopantoate reductase N-terminal" evidence="4">
    <location>
        <begin position="37"/>
        <end position="189"/>
    </location>
</feature>
<dbReference type="InterPro" id="IPR003710">
    <property type="entry name" value="ApbA"/>
</dbReference>
<dbReference type="SUPFAM" id="SSF48179">
    <property type="entry name" value="6-phosphogluconate dehydrogenase C-terminal domain-like"/>
    <property type="match status" value="1"/>
</dbReference>
<evidence type="ECO:0000256" key="1">
    <source>
        <dbReference type="ARBA" id="ARBA00007870"/>
    </source>
</evidence>
<evidence type="ECO:0000256" key="2">
    <source>
        <dbReference type="ARBA" id="ARBA00022857"/>
    </source>
</evidence>
<dbReference type="PANTHER" id="PTHR21708">
    <property type="entry name" value="PROBABLE 2-DEHYDROPANTOATE 2-REDUCTASE"/>
    <property type="match status" value="1"/>
</dbReference>
<dbReference type="InterPro" id="IPR013332">
    <property type="entry name" value="KPR_N"/>
</dbReference>
<evidence type="ECO:0000313" key="6">
    <source>
        <dbReference type="EMBL" id="KUG24500.1"/>
    </source>
</evidence>
<dbReference type="Gene3D" id="3.40.50.720">
    <property type="entry name" value="NAD(P)-binding Rossmann-like Domain"/>
    <property type="match status" value="1"/>
</dbReference>
<dbReference type="GO" id="GO:0015940">
    <property type="term" value="P:pantothenate biosynthetic process"/>
    <property type="evidence" value="ECO:0007669"/>
    <property type="project" value="InterPro"/>
</dbReference>
<protein>
    <submittedName>
        <fullName evidence="6">2-dehydropantoate 2-reductase</fullName>
        <ecNumber evidence="6">1.1.1.169</ecNumber>
    </submittedName>
</protein>
<evidence type="ECO:0000259" key="5">
    <source>
        <dbReference type="Pfam" id="PF08546"/>
    </source>
</evidence>
<gene>
    <name evidence="6" type="ORF">ASZ90_005713</name>
</gene>
<dbReference type="SUPFAM" id="SSF51735">
    <property type="entry name" value="NAD(P)-binding Rossmann-fold domains"/>
    <property type="match status" value="1"/>
</dbReference>
<keyword evidence="3 6" id="KW-0560">Oxidoreductase</keyword>
<dbReference type="EC" id="1.1.1.169" evidence="6"/>
<dbReference type="NCBIfam" id="TIGR00745">
    <property type="entry name" value="apbA_panE"/>
    <property type="match status" value="1"/>
</dbReference>
<comment type="caution">
    <text evidence="6">The sequence shown here is derived from an EMBL/GenBank/DDBJ whole genome shotgun (WGS) entry which is preliminary data.</text>
</comment>
<dbReference type="Gene3D" id="1.10.1040.10">
    <property type="entry name" value="N-(1-d-carboxylethyl)-l-norvaline Dehydrogenase, domain 2"/>
    <property type="match status" value="1"/>
</dbReference>
<name>A0A0W8FUK5_9ZZZZ</name>
<proteinExistence type="inferred from homology"/>
<dbReference type="InterPro" id="IPR036291">
    <property type="entry name" value="NAD(P)-bd_dom_sf"/>
</dbReference>
<comment type="similarity">
    <text evidence="1">Belongs to the ketopantoate reductase family.</text>
</comment>
<dbReference type="FunFam" id="1.10.1040.10:FF:000017">
    <property type="entry name" value="2-dehydropantoate 2-reductase"/>
    <property type="match status" value="1"/>
</dbReference>
<dbReference type="Pfam" id="PF08546">
    <property type="entry name" value="ApbA_C"/>
    <property type="match status" value="1"/>
</dbReference>
<dbReference type="InterPro" id="IPR008927">
    <property type="entry name" value="6-PGluconate_DH-like_C_sf"/>
</dbReference>
<dbReference type="EMBL" id="LNQE01000845">
    <property type="protein sequence ID" value="KUG24500.1"/>
    <property type="molecule type" value="Genomic_DNA"/>
</dbReference>
<dbReference type="GO" id="GO:0008677">
    <property type="term" value="F:2-dehydropantoate 2-reductase activity"/>
    <property type="evidence" value="ECO:0007669"/>
    <property type="project" value="UniProtKB-EC"/>
</dbReference>
<evidence type="ECO:0000259" key="4">
    <source>
        <dbReference type="Pfam" id="PF02558"/>
    </source>
</evidence>
<dbReference type="PANTHER" id="PTHR21708:SF26">
    <property type="entry name" value="2-DEHYDROPANTOATE 2-REDUCTASE"/>
    <property type="match status" value="1"/>
</dbReference>
<dbReference type="InterPro" id="IPR051402">
    <property type="entry name" value="KPR-Related"/>
</dbReference>
<feature type="domain" description="Ketopantoate reductase C-terminal" evidence="5">
    <location>
        <begin position="218"/>
        <end position="339"/>
    </location>
</feature>
<keyword evidence="2" id="KW-0521">NADP</keyword>
<dbReference type="InterPro" id="IPR013752">
    <property type="entry name" value="KPA_reductase"/>
</dbReference>
<dbReference type="Pfam" id="PF02558">
    <property type="entry name" value="ApbA"/>
    <property type="match status" value="1"/>
</dbReference>
<accession>A0A0W8FUK5</accession>
<dbReference type="AlphaFoldDB" id="A0A0W8FUK5"/>
<evidence type="ECO:0000256" key="3">
    <source>
        <dbReference type="ARBA" id="ARBA00023002"/>
    </source>
</evidence>